<feature type="domain" description="SAF" evidence="5">
    <location>
        <begin position="22"/>
        <end position="80"/>
    </location>
</feature>
<keyword evidence="6" id="KW-0969">Cilium</keyword>
<reference evidence="6 7" key="1">
    <citation type="submission" date="2023-09" db="EMBL/GenBank/DDBJ databases">
        <title>Xinfangfangia sedmenti sp. nov., isolated the sedment.</title>
        <authorList>
            <person name="Xu L."/>
        </authorList>
    </citation>
    <scope>NUCLEOTIDE SEQUENCE [LARGE SCALE GENOMIC DNA]</scope>
    <source>
        <strain evidence="6 7">LG-4</strain>
    </source>
</reference>
<name>A0ABU1FDZ1_9RHOB</name>
<dbReference type="Pfam" id="PF13144">
    <property type="entry name" value="ChapFlgA"/>
    <property type="match status" value="1"/>
</dbReference>
<keyword evidence="6" id="KW-0282">Flagellum</keyword>
<protein>
    <recommendedName>
        <fullName evidence="4">Flagella basal body P-ring formation protein FlgA</fullName>
    </recommendedName>
</protein>
<evidence type="ECO:0000256" key="1">
    <source>
        <dbReference type="ARBA" id="ARBA00004418"/>
    </source>
</evidence>
<keyword evidence="3 4" id="KW-0574">Periplasm</keyword>
<dbReference type="InterPro" id="IPR017585">
    <property type="entry name" value="SAF_FlgA"/>
</dbReference>
<comment type="subcellular location">
    <subcellularLocation>
        <location evidence="1 4">Periplasm</location>
    </subcellularLocation>
</comment>
<proteinExistence type="inferred from homology"/>
<accession>A0ABU1FDZ1</accession>
<organism evidence="6 7">
    <name type="scientific">Ruixingdingia sedimenti</name>
    <dbReference type="NCBI Taxonomy" id="3073604"/>
    <lineage>
        <taxon>Bacteria</taxon>
        <taxon>Pseudomonadati</taxon>
        <taxon>Pseudomonadota</taxon>
        <taxon>Alphaproteobacteria</taxon>
        <taxon>Rhodobacterales</taxon>
        <taxon>Paracoccaceae</taxon>
        <taxon>Ruixingdingia</taxon>
    </lineage>
</organism>
<keyword evidence="7" id="KW-1185">Reference proteome</keyword>
<sequence length="144" mass="14916">MSWRGTIAVLGVLVACGAQAWGDTVVATRTIRALSVIQPEDVDIVPDIIPGALTLPEDAIGLEARVSLYAGRPIRPGDLAAPALIERNQIIPLIYRNGALTIKTDGRALARGSEGEAIRVLNLSSKVTVTATVDASGAAVVGSH</sequence>
<dbReference type="PANTHER" id="PTHR36307:SF1">
    <property type="entry name" value="FLAGELLA BASAL BODY P-RING FORMATION PROTEIN FLGA"/>
    <property type="match status" value="1"/>
</dbReference>
<evidence type="ECO:0000256" key="2">
    <source>
        <dbReference type="ARBA" id="ARBA00022729"/>
    </source>
</evidence>
<dbReference type="RefSeq" id="WP_310458839.1">
    <property type="nucleotide sequence ID" value="NZ_JAVKPH010000031.1"/>
</dbReference>
<dbReference type="Proteomes" id="UP001247754">
    <property type="component" value="Unassembled WGS sequence"/>
</dbReference>
<dbReference type="Gene3D" id="3.90.1210.10">
    <property type="entry name" value="Antifreeze-like/N-acetylneuraminic acid synthase C-terminal domain"/>
    <property type="match status" value="1"/>
</dbReference>
<keyword evidence="2" id="KW-0732">Signal</keyword>
<evidence type="ECO:0000259" key="5">
    <source>
        <dbReference type="SMART" id="SM00858"/>
    </source>
</evidence>
<dbReference type="PANTHER" id="PTHR36307">
    <property type="entry name" value="FLAGELLA BASAL BODY P-RING FORMATION PROTEIN FLGA"/>
    <property type="match status" value="1"/>
</dbReference>
<keyword evidence="6" id="KW-0966">Cell projection</keyword>
<comment type="function">
    <text evidence="4">Involved in the assembly process of the P-ring formation. It may associate with FlgF on the rod constituting a structure essential for the P-ring assembly or may act as a modulator protein for the P-ring assembly.</text>
</comment>
<dbReference type="EMBL" id="JAVKPH010000031">
    <property type="protein sequence ID" value="MDR5654684.1"/>
    <property type="molecule type" value="Genomic_DNA"/>
</dbReference>
<evidence type="ECO:0000256" key="3">
    <source>
        <dbReference type="ARBA" id="ARBA00022764"/>
    </source>
</evidence>
<dbReference type="InterPro" id="IPR039246">
    <property type="entry name" value="Flagellar_FlgA"/>
</dbReference>
<dbReference type="PROSITE" id="PS51257">
    <property type="entry name" value="PROKAR_LIPOPROTEIN"/>
    <property type="match status" value="1"/>
</dbReference>
<dbReference type="Gene3D" id="2.30.30.760">
    <property type="match status" value="1"/>
</dbReference>
<dbReference type="SMART" id="SM00858">
    <property type="entry name" value="SAF"/>
    <property type="match status" value="1"/>
</dbReference>
<dbReference type="NCBIfam" id="TIGR03170">
    <property type="entry name" value="flgA_cterm"/>
    <property type="match status" value="1"/>
</dbReference>
<evidence type="ECO:0000313" key="7">
    <source>
        <dbReference type="Proteomes" id="UP001247754"/>
    </source>
</evidence>
<gene>
    <name evidence="6" type="primary">flgA</name>
    <name evidence="6" type="ORF">RGD00_18905</name>
</gene>
<keyword evidence="4" id="KW-1005">Bacterial flagellum biogenesis</keyword>
<comment type="similarity">
    <text evidence="4">Belongs to the FlgA family.</text>
</comment>
<comment type="caution">
    <text evidence="6">The sequence shown here is derived from an EMBL/GenBank/DDBJ whole genome shotgun (WGS) entry which is preliminary data.</text>
</comment>
<evidence type="ECO:0000256" key="4">
    <source>
        <dbReference type="RuleBase" id="RU362063"/>
    </source>
</evidence>
<dbReference type="InterPro" id="IPR013974">
    <property type="entry name" value="SAF"/>
</dbReference>
<evidence type="ECO:0000313" key="6">
    <source>
        <dbReference type="EMBL" id="MDR5654684.1"/>
    </source>
</evidence>
<dbReference type="CDD" id="cd11614">
    <property type="entry name" value="SAF_CpaB_FlgA_like"/>
    <property type="match status" value="1"/>
</dbReference>